<evidence type="ECO:0000256" key="2">
    <source>
        <dbReference type="SAM" id="SignalP"/>
    </source>
</evidence>
<keyword evidence="2" id="KW-0732">Signal</keyword>
<dbReference type="GO" id="GO:0016787">
    <property type="term" value="F:hydrolase activity"/>
    <property type="evidence" value="ECO:0007669"/>
    <property type="project" value="UniProtKB-KW"/>
</dbReference>
<dbReference type="STRING" id="1178516.AWR27_00675"/>
<name>A0A1P9WRK5_9BACT</name>
<dbReference type="RefSeq" id="WP_077129416.1">
    <property type="nucleotide sequence ID" value="NZ_CP014263.1"/>
</dbReference>
<dbReference type="GO" id="GO:0005975">
    <property type="term" value="P:carbohydrate metabolic process"/>
    <property type="evidence" value="ECO:0007669"/>
    <property type="project" value="UniProtKB-ARBA"/>
</dbReference>
<accession>A0A1P9WRK5</accession>
<sequence>MRFFLSLLLLLSVVGSGFAQTPLNLARAVVYCPTGATTPERKAAQMLVEEIQKRTRIRLAQATQWPTSNSPVIAVGQAVALKKTGRKAPPVQTPKDGFQVRVDAAPGQPIIWVQGNDPRGTVFGAGWLLRQLTLMRDTVLADNSLAISTAPQTPLRGHQLGYRATPNSYDGWDLAQWEQYIRDLVVFGANAIELIPPRSDTDRDSPHFPLPPMETMIGMSQLAADYGLDVWVWYPALDDDYSKPETVQFALNEWGNVLKQLPKLNAILVPCGDPGHTPPQLLVPMLEKQAAQLKKYHANVQWWMSPQGFDEKRLATFKALIEQNPPWLTGLAYGPWMRLSLPDFRKWTPARYPIRQYPDITHSHRCQYPVPDWDYAYVLTQHREPINPRPQDMAAIYRYSAPHTIGYITYSEGCNDDVNKAIWSALGWDPNQPVDQILREYSRYFIGPAVADRFASGLQRLEQNWRGSVRTNTGIDSTLALFQQVEQQAGPHLLQNWRFQQALFRAYYDAYVRQRVLHEQHLETDALAMLTNAPVLGSAGAMQRAVERLAEAETQPVALPLKMRVLELGEALFQTINMQLYMKRHAAVRSDGATLERLNTPLNNRSYVLQRFSSIATLTTENERLVQLRALQAELQPHENQPGVLYDDLGNPARQPHLVKADTYKNDPDFLKTPLTINEQRAPGSLRYPLSWYSHVMGLYDQPIRLHYDGLDPAARYKVRVVYASGPVRMVANQNTEIHPLQKKEFTLLEYDLPAETTRTGTLDLSWTGTPRAGESGRGNQVSEVWLIKQ</sequence>
<feature type="chain" id="PRO_5013315417" description="Alpha glucuronidase N-terminal domain-containing protein" evidence="2">
    <location>
        <begin position="20"/>
        <end position="790"/>
    </location>
</feature>
<dbReference type="KEGG" id="smon:AWR27_00675"/>
<dbReference type="OrthoDB" id="7167803at2"/>
<evidence type="ECO:0008006" key="5">
    <source>
        <dbReference type="Google" id="ProtNLM"/>
    </source>
</evidence>
<feature type="signal peptide" evidence="2">
    <location>
        <begin position="1"/>
        <end position="19"/>
    </location>
</feature>
<evidence type="ECO:0000256" key="1">
    <source>
        <dbReference type="ARBA" id="ARBA00022801"/>
    </source>
</evidence>
<gene>
    <name evidence="3" type="ORF">AWR27_00675</name>
</gene>
<dbReference type="SUPFAM" id="SSF55545">
    <property type="entry name" value="beta-N-acetylhexosaminidase-like domain"/>
    <property type="match status" value="1"/>
</dbReference>
<evidence type="ECO:0000313" key="4">
    <source>
        <dbReference type="Proteomes" id="UP000187941"/>
    </source>
</evidence>
<dbReference type="InterPro" id="IPR029018">
    <property type="entry name" value="Hex-like_dom2"/>
</dbReference>
<protein>
    <recommendedName>
        <fullName evidence="5">Alpha glucuronidase N-terminal domain-containing protein</fullName>
    </recommendedName>
</protein>
<dbReference type="Proteomes" id="UP000187941">
    <property type="component" value="Chromosome"/>
</dbReference>
<reference evidence="3 4" key="1">
    <citation type="submission" date="2016-01" db="EMBL/GenBank/DDBJ databases">
        <authorList>
            <person name="Oliw E.H."/>
        </authorList>
    </citation>
    <scope>NUCLEOTIDE SEQUENCE [LARGE SCALE GENOMIC DNA]</scope>
    <source>
        <strain evidence="3 4">DY10</strain>
    </source>
</reference>
<dbReference type="AlphaFoldDB" id="A0A1P9WRK5"/>
<organism evidence="3 4">
    <name type="scientific">Spirosoma montaniterrae</name>
    <dbReference type="NCBI Taxonomy" id="1178516"/>
    <lineage>
        <taxon>Bacteria</taxon>
        <taxon>Pseudomonadati</taxon>
        <taxon>Bacteroidota</taxon>
        <taxon>Cytophagia</taxon>
        <taxon>Cytophagales</taxon>
        <taxon>Cytophagaceae</taxon>
        <taxon>Spirosoma</taxon>
    </lineage>
</organism>
<keyword evidence="4" id="KW-1185">Reference proteome</keyword>
<dbReference type="Gene3D" id="3.30.379.10">
    <property type="entry name" value="Chitobiase/beta-hexosaminidase domain 2-like"/>
    <property type="match status" value="1"/>
</dbReference>
<proteinExistence type="predicted"/>
<evidence type="ECO:0000313" key="3">
    <source>
        <dbReference type="EMBL" id="AQG77991.1"/>
    </source>
</evidence>
<dbReference type="EMBL" id="CP014263">
    <property type="protein sequence ID" value="AQG77991.1"/>
    <property type="molecule type" value="Genomic_DNA"/>
</dbReference>
<keyword evidence="1" id="KW-0378">Hydrolase</keyword>